<feature type="compositionally biased region" description="Basic residues" evidence="12">
    <location>
        <begin position="37"/>
        <end position="46"/>
    </location>
</feature>
<dbReference type="PROSITE" id="PS00378">
    <property type="entry name" value="HEXOKINASE_1"/>
    <property type="match status" value="1"/>
</dbReference>
<evidence type="ECO:0000313" key="15">
    <source>
        <dbReference type="EMBL" id="KAK2073630.1"/>
    </source>
</evidence>
<dbReference type="GO" id="GO:0001678">
    <property type="term" value="P:intracellular glucose homeostasis"/>
    <property type="evidence" value="ECO:0007669"/>
    <property type="project" value="InterPro"/>
</dbReference>
<evidence type="ECO:0000256" key="12">
    <source>
        <dbReference type="SAM" id="MobiDB-lite"/>
    </source>
</evidence>
<keyword evidence="6 11" id="KW-0418">Kinase</keyword>
<dbReference type="EC" id="2.7.1.-" evidence="11"/>
<dbReference type="GO" id="GO:0019158">
    <property type="term" value="F:mannokinase activity"/>
    <property type="evidence" value="ECO:0007669"/>
    <property type="project" value="TreeGrafter"/>
</dbReference>
<evidence type="ECO:0000256" key="5">
    <source>
        <dbReference type="ARBA" id="ARBA00022741"/>
    </source>
</evidence>
<dbReference type="InterPro" id="IPR001312">
    <property type="entry name" value="Hexokinase"/>
</dbReference>
<dbReference type="AlphaFoldDB" id="A0AAD9IAE9"/>
<dbReference type="EMBL" id="JAQQPM010000007">
    <property type="protein sequence ID" value="KAK2073630.1"/>
    <property type="molecule type" value="Genomic_DNA"/>
</dbReference>
<dbReference type="GO" id="GO:0008865">
    <property type="term" value="F:fructokinase activity"/>
    <property type="evidence" value="ECO:0007669"/>
    <property type="project" value="TreeGrafter"/>
</dbReference>
<feature type="domain" description="Hexokinase N-terminal" evidence="13">
    <location>
        <begin position="84"/>
        <end position="279"/>
    </location>
</feature>
<dbReference type="PROSITE" id="PS51748">
    <property type="entry name" value="HEXOKINASE_2"/>
    <property type="match status" value="1"/>
</dbReference>
<feature type="compositionally biased region" description="Low complexity" evidence="12">
    <location>
        <begin position="7"/>
        <end position="19"/>
    </location>
</feature>
<evidence type="ECO:0000256" key="10">
    <source>
        <dbReference type="ARBA" id="ARBA00047905"/>
    </source>
</evidence>
<name>A0AAD9IAE9_9PEZI</name>
<comment type="pathway">
    <text evidence="2">Carbohydrate metabolism; hexose metabolism.</text>
</comment>
<keyword evidence="7 11" id="KW-0067">ATP-binding</keyword>
<dbReference type="InterPro" id="IPR022673">
    <property type="entry name" value="Hexokinase_C"/>
</dbReference>
<dbReference type="Gene3D" id="3.30.420.40">
    <property type="match status" value="1"/>
</dbReference>
<dbReference type="PANTHER" id="PTHR19443">
    <property type="entry name" value="HEXOKINASE"/>
    <property type="match status" value="1"/>
</dbReference>
<feature type="domain" description="Hexokinase C-terminal" evidence="14">
    <location>
        <begin position="285"/>
        <end position="529"/>
    </location>
</feature>
<evidence type="ECO:0000256" key="2">
    <source>
        <dbReference type="ARBA" id="ARBA00005028"/>
    </source>
</evidence>
<dbReference type="InterPro" id="IPR019807">
    <property type="entry name" value="Hexokinase_BS"/>
</dbReference>
<dbReference type="PRINTS" id="PR00475">
    <property type="entry name" value="HEXOKINASE"/>
</dbReference>
<organism evidence="15 16">
    <name type="scientific">Phyllachora maydis</name>
    <dbReference type="NCBI Taxonomy" id="1825666"/>
    <lineage>
        <taxon>Eukaryota</taxon>
        <taxon>Fungi</taxon>
        <taxon>Dikarya</taxon>
        <taxon>Ascomycota</taxon>
        <taxon>Pezizomycotina</taxon>
        <taxon>Sordariomycetes</taxon>
        <taxon>Sordariomycetidae</taxon>
        <taxon>Phyllachorales</taxon>
        <taxon>Phyllachoraceae</taxon>
        <taxon>Phyllachora</taxon>
    </lineage>
</organism>
<protein>
    <recommendedName>
        <fullName evidence="11">Phosphotransferase</fullName>
        <ecNumber evidence="11">2.7.1.-</ecNumber>
    </recommendedName>
</protein>
<comment type="caution">
    <text evidence="15">The sequence shown here is derived from an EMBL/GenBank/DDBJ whole genome shotgun (WGS) entry which is preliminary data.</text>
</comment>
<dbReference type="GO" id="GO:0006006">
    <property type="term" value="P:glucose metabolic process"/>
    <property type="evidence" value="ECO:0007669"/>
    <property type="project" value="TreeGrafter"/>
</dbReference>
<keyword evidence="8 11" id="KW-0324">Glycolysis</keyword>
<dbReference type="InterPro" id="IPR043129">
    <property type="entry name" value="ATPase_NBD"/>
</dbReference>
<evidence type="ECO:0000256" key="1">
    <source>
        <dbReference type="ARBA" id="ARBA00004888"/>
    </source>
</evidence>
<dbReference type="PANTHER" id="PTHR19443:SF16">
    <property type="entry name" value="HEXOKINASE TYPE 1-RELATED"/>
    <property type="match status" value="1"/>
</dbReference>
<dbReference type="GO" id="GO:0005524">
    <property type="term" value="F:ATP binding"/>
    <property type="evidence" value="ECO:0007669"/>
    <property type="project" value="UniProtKB-UniRule"/>
</dbReference>
<dbReference type="Proteomes" id="UP001217918">
    <property type="component" value="Unassembled WGS sequence"/>
</dbReference>
<dbReference type="GO" id="GO:0005739">
    <property type="term" value="C:mitochondrion"/>
    <property type="evidence" value="ECO:0007669"/>
    <property type="project" value="TreeGrafter"/>
</dbReference>
<dbReference type="Pfam" id="PF00349">
    <property type="entry name" value="Hexokinase_1"/>
    <property type="match status" value="1"/>
</dbReference>
<reference evidence="15" key="1">
    <citation type="journal article" date="2023" name="Mol. Plant Microbe Interact.">
        <title>Elucidating the Obligate Nature and Biological Capacity of an Invasive Fungal Corn Pathogen.</title>
        <authorList>
            <person name="MacCready J.S."/>
            <person name="Roggenkamp E.M."/>
            <person name="Gdanetz K."/>
            <person name="Chilvers M.I."/>
        </authorList>
    </citation>
    <scope>NUCLEOTIDE SEQUENCE</scope>
    <source>
        <strain evidence="15">PM02</strain>
    </source>
</reference>
<sequence length="549" mass="60717">MVPPPAAGSSRGQSAASPSKARKPYQSLPDIGLAPRTKMRSYHHHGSPLNGSPQSSRASSRAPSRQPSRRSSFADVPKDLLQEMDQLKALFTVDTAKLKQITDHFVKELEKGLSVEGGSIPMNPTWVMSFPDGYETGTYLALDMGGTNLRVCEITLTDQKSEFDIIQSKYRMPNELKTGDADELWEYIADCLQQFIETHHGETSKREKLPLGFTFSYPATQNYVDEGVLQRWTKGFDIEGVEGHNVVPMFEAALARRGVPIKLTALINDTTGTLIASAYTDTKVKIGCIFGTGCNAAYMEDCGSIPKLAHMKLPPETPMAINCEWGAFDNEHKVLPRTPYDIIIDQESPRPGQQAFEKMIAGLYLGEIFRLILVDLHDKHETRIFAHQDISKLRKAYSLDSSFLSAIEDDPFENLSETYELFQTKLGISPNAPELELVRHTAELIGTRAARLSACGVAAISKKKGYKECHVGADGSVFNKYPHFKVRGAQALREILDWPEKKSKDEEDPIEILAAEDGSGVGAALIAALTLKRVKEGNLHGILHPENFQ</sequence>
<dbReference type="GO" id="GO:0006096">
    <property type="term" value="P:glycolytic process"/>
    <property type="evidence" value="ECO:0007669"/>
    <property type="project" value="UniProtKB-KW"/>
</dbReference>
<evidence type="ECO:0000259" key="14">
    <source>
        <dbReference type="Pfam" id="PF03727"/>
    </source>
</evidence>
<dbReference type="FunFam" id="3.30.420.40:FF:000092">
    <property type="entry name" value="Phosphotransferase"/>
    <property type="match status" value="1"/>
</dbReference>
<dbReference type="GO" id="GO:0005829">
    <property type="term" value="C:cytosol"/>
    <property type="evidence" value="ECO:0007669"/>
    <property type="project" value="TreeGrafter"/>
</dbReference>
<dbReference type="GO" id="GO:0006013">
    <property type="term" value="P:mannose metabolic process"/>
    <property type="evidence" value="ECO:0007669"/>
    <property type="project" value="TreeGrafter"/>
</dbReference>
<dbReference type="SUPFAM" id="SSF53067">
    <property type="entry name" value="Actin-like ATPase domain"/>
    <property type="match status" value="2"/>
</dbReference>
<dbReference type="GO" id="GO:0004340">
    <property type="term" value="F:glucokinase activity"/>
    <property type="evidence" value="ECO:0007669"/>
    <property type="project" value="TreeGrafter"/>
</dbReference>
<accession>A0AAD9IAE9</accession>
<feature type="compositionally biased region" description="Low complexity" evidence="12">
    <location>
        <begin position="52"/>
        <end position="71"/>
    </location>
</feature>
<dbReference type="InterPro" id="IPR022672">
    <property type="entry name" value="Hexokinase_N"/>
</dbReference>
<evidence type="ECO:0000256" key="7">
    <source>
        <dbReference type="ARBA" id="ARBA00022840"/>
    </source>
</evidence>
<feature type="region of interest" description="Disordered" evidence="12">
    <location>
        <begin position="1"/>
        <end position="76"/>
    </location>
</feature>
<comment type="catalytic activity">
    <reaction evidence="10">
        <text>D-fructose + ATP = D-fructose 6-phosphate + ADP + H(+)</text>
        <dbReference type="Rhea" id="RHEA:16125"/>
        <dbReference type="ChEBI" id="CHEBI:15378"/>
        <dbReference type="ChEBI" id="CHEBI:30616"/>
        <dbReference type="ChEBI" id="CHEBI:37721"/>
        <dbReference type="ChEBI" id="CHEBI:61527"/>
        <dbReference type="ChEBI" id="CHEBI:456216"/>
        <dbReference type="EC" id="2.7.1.1"/>
    </reaction>
    <physiologicalReaction direction="left-to-right" evidence="10">
        <dbReference type="Rhea" id="RHEA:16126"/>
    </physiologicalReaction>
</comment>
<comment type="catalytic activity">
    <reaction evidence="9">
        <text>a D-hexose + ATP = a D-hexose 6-phosphate + ADP + H(+)</text>
        <dbReference type="Rhea" id="RHEA:22740"/>
        <dbReference type="ChEBI" id="CHEBI:4194"/>
        <dbReference type="ChEBI" id="CHEBI:15378"/>
        <dbReference type="ChEBI" id="CHEBI:30616"/>
        <dbReference type="ChEBI" id="CHEBI:229467"/>
        <dbReference type="ChEBI" id="CHEBI:456216"/>
        <dbReference type="EC" id="2.7.1.1"/>
    </reaction>
    <physiologicalReaction direction="left-to-right" evidence="9">
        <dbReference type="Rhea" id="RHEA:22741"/>
    </physiologicalReaction>
</comment>
<evidence type="ECO:0000256" key="3">
    <source>
        <dbReference type="ARBA" id="ARBA00009225"/>
    </source>
</evidence>
<keyword evidence="16" id="KW-1185">Reference proteome</keyword>
<evidence type="ECO:0000256" key="8">
    <source>
        <dbReference type="ARBA" id="ARBA00023152"/>
    </source>
</evidence>
<evidence type="ECO:0000256" key="4">
    <source>
        <dbReference type="ARBA" id="ARBA00022679"/>
    </source>
</evidence>
<evidence type="ECO:0000259" key="13">
    <source>
        <dbReference type="Pfam" id="PF00349"/>
    </source>
</evidence>
<evidence type="ECO:0000256" key="9">
    <source>
        <dbReference type="ARBA" id="ARBA00044613"/>
    </source>
</evidence>
<keyword evidence="4 11" id="KW-0808">Transferase</keyword>
<proteinExistence type="inferred from homology"/>
<dbReference type="Gene3D" id="1.10.287.1250">
    <property type="match status" value="1"/>
</dbReference>
<comment type="pathway">
    <text evidence="1">Carbohydrate degradation; glycolysis; D-glyceraldehyde 3-phosphate and glycerone phosphate from D-glucose: step 1/4.</text>
</comment>
<comment type="similarity">
    <text evidence="3 11">Belongs to the hexokinase family.</text>
</comment>
<evidence type="ECO:0000256" key="6">
    <source>
        <dbReference type="ARBA" id="ARBA00022777"/>
    </source>
</evidence>
<keyword evidence="5 11" id="KW-0547">Nucleotide-binding</keyword>
<evidence type="ECO:0000313" key="16">
    <source>
        <dbReference type="Proteomes" id="UP001217918"/>
    </source>
</evidence>
<gene>
    <name evidence="15" type="ORF">P8C59_007899</name>
</gene>
<evidence type="ECO:0000256" key="11">
    <source>
        <dbReference type="RuleBase" id="RU362007"/>
    </source>
</evidence>
<dbReference type="FunFam" id="3.40.367.20:FF:000004">
    <property type="entry name" value="Phosphotransferase"/>
    <property type="match status" value="1"/>
</dbReference>
<dbReference type="Gene3D" id="3.40.367.20">
    <property type="match status" value="1"/>
</dbReference>
<dbReference type="Pfam" id="PF03727">
    <property type="entry name" value="Hexokinase_2"/>
    <property type="match status" value="1"/>
</dbReference>
<dbReference type="GO" id="GO:0005536">
    <property type="term" value="F:D-glucose binding"/>
    <property type="evidence" value="ECO:0007669"/>
    <property type="project" value="InterPro"/>
</dbReference>